<organism evidence="1 2">
    <name type="scientific">Colocasia esculenta</name>
    <name type="common">Wild taro</name>
    <name type="synonym">Arum esculentum</name>
    <dbReference type="NCBI Taxonomy" id="4460"/>
    <lineage>
        <taxon>Eukaryota</taxon>
        <taxon>Viridiplantae</taxon>
        <taxon>Streptophyta</taxon>
        <taxon>Embryophyta</taxon>
        <taxon>Tracheophyta</taxon>
        <taxon>Spermatophyta</taxon>
        <taxon>Magnoliopsida</taxon>
        <taxon>Liliopsida</taxon>
        <taxon>Araceae</taxon>
        <taxon>Aroideae</taxon>
        <taxon>Colocasieae</taxon>
        <taxon>Colocasia</taxon>
    </lineage>
</organism>
<name>A0A843TXP8_COLES</name>
<dbReference type="EMBL" id="NMUH01000354">
    <property type="protein sequence ID" value="MQL77552.1"/>
    <property type="molecule type" value="Genomic_DNA"/>
</dbReference>
<accession>A0A843TXP8</accession>
<dbReference type="Proteomes" id="UP000652761">
    <property type="component" value="Unassembled WGS sequence"/>
</dbReference>
<reference evidence="1" key="1">
    <citation type="submission" date="2017-07" db="EMBL/GenBank/DDBJ databases">
        <title>Taro Niue Genome Assembly and Annotation.</title>
        <authorList>
            <person name="Atibalentja N."/>
            <person name="Keating K."/>
            <person name="Fields C.J."/>
        </authorList>
    </citation>
    <scope>NUCLEOTIDE SEQUENCE</scope>
    <source>
        <strain evidence="1">Niue_2</strain>
        <tissue evidence="1">Leaf</tissue>
    </source>
</reference>
<dbReference type="AlphaFoldDB" id="A0A843TXP8"/>
<proteinExistence type="predicted"/>
<evidence type="ECO:0000313" key="2">
    <source>
        <dbReference type="Proteomes" id="UP000652761"/>
    </source>
</evidence>
<evidence type="ECO:0000313" key="1">
    <source>
        <dbReference type="EMBL" id="MQL77552.1"/>
    </source>
</evidence>
<comment type="caution">
    <text evidence="1">The sequence shown here is derived from an EMBL/GenBank/DDBJ whole genome shotgun (WGS) entry which is preliminary data.</text>
</comment>
<sequence>MGNQVATATLIATAKCAAIRSRPTRATPLLMSRSTGPSRRKEHFLLAPRTLHDAGTSRTALLLA</sequence>
<keyword evidence="2" id="KW-1185">Reference proteome</keyword>
<protein>
    <submittedName>
        <fullName evidence="1">Uncharacterized protein</fullName>
    </submittedName>
</protein>
<gene>
    <name evidence="1" type="ORF">Taro_009951</name>
</gene>